<dbReference type="EMBL" id="CP046457">
    <property type="protein sequence ID" value="QGU00329.1"/>
    <property type="molecule type" value="Genomic_DNA"/>
</dbReference>
<accession>A0A6I6DLY5</accession>
<dbReference type="AlphaFoldDB" id="A0A6I6DLY5"/>
<keyword evidence="2" id="KW-1185">Reference proteome</keyword>
<organism evidence="1 2">
    <name type="scientific">Candidatus Syntrophocurvum alkaliphilum</name>
    <dbReference type="NCBI Taxonomy" id="2293317"/>
    <lineage>
        <taxon>Bacteria</taxon>
        <taxon>Bacillati</taxon>
        <taxon>Bacillota</taxon>
        <taxon>Clostridia</taxon>
        <taxon>Eubacteriales</taxon>
        <taxon>Syntrophomonadaceae</taxon>
        <taxon>Candidatus Syntrophocurvum</taxon>
    </lineage>
</organism>
<dbReference type="Proteomes" id="UP000426444">
    <property type="component" value="Chromosome"/>
</dbReference>
<dbReference type="KEGG" id="salq:SYNTR_1735"/>
<dbReference type="RefSeq" id="WP_156204126.1">
    <property type="nucleotide sequence ID" value="NZ_CP046457.1"/>
</dbReference>
<gene>
    <name evidence="1" type="ORF">SYNTR_1735</name>
</gene>
<protein>
    <submittedName>
        <fullName evidence="1">Uncharacterized protein</fullName>
    </submittedName>
</protein>
<dbReference type="OrthoDB" id="5380228at2"/>
<sequence>MILIEWLSAKNPLANFDKNKPQLPGQSSPGLGILKYCFQLLQNISNEVFKDGFLDILDHMHGAIMYSKKFKFFDPVQEAILRAVMRDLKNYSLVDISWGVITETIIDLDKNAPAVYDPGEQVHYVSSRMENYFKSTKYVATFEKYYKKKKYSLNYEEMVRKREEILLTKKIEEL</sequence>
<evidence type="ECO:0000313" key="2">
    <source>
        <dbReference type="Proteomes" id="UP000426444"/>
    </source>
</evidence>
<name>A0A6I6DLY5_9FIRM</name>
<reference evidence="2" key="1">
    <citation type="journal article" date="2019" name="Microbiology">
        <title>Complete Genome Sequence of an Uncultured Bacterium of the Candidate Phylum Bipolaricaulota.</title>
        <authorList>
            <person name="Kadnikov V.V."/>
            <person name="Mardanov A.V."/>
            <person name="Beletsky A.V."/>
            <person name="Frank Y.A."/>
            <person name="Karnachuk O.V."/>
            <person name="Ravin N.V."/>
        </authorList>
    </citation>
    <scope>NUCLEOTIDE SEQUENCE [LARGE SCALE GENOMIC DNA]</scope>
</reference>
<evidence type="ECO:0000313" key="1">
    <source>
        <dbReference type="EMBL" id="QGU00329.1"/>
    </source>
</evidence>
<proteinExistence type="predicted"/>